<accession>I4D2X3</accession>
<dbReference type="AlphaFoldDB" id="I4D2X3"/>
<keyword evidence="3" id="KW-1185">Reference proteome</keyword>
<keyword evidence="1" id="KW-0472">Membrane</keyword>
<evidence type="ECO:0000313" key="3">
    <source>
        <dbReference type="Proteomes" id="UP000002892"/>
    </source>
</evidence>
<dbReference type="HOGENOM" id="CLU_098196_0_0_9"/>
<evidence type="ECO:0000313" key="2">
    <source>
        <dbReference type="EMBL" id="AFM40147.1"/>
    </source>
</evidence>
<feature type="transmembrane region" description="Helical" evidence="1">
    <location>
        <begin position="154"/>
        <end position="182"/>
    </location>
</feature>
<dbReference type="PANTHER" id="PTHR42867">
    <property type="entry name" value="MEMBRANE PROTEIN-RELATED"/>
    <property type="match status" value="1"/>
</dbReference>
<keyword evidence="1" id="KW-0812">Transmembrane</keyword>
<dbReference type="KEGG" id="dai:Desaci_1110"/>
<dbReference type="Pfam" id="PF07136">
    <property type="entry name" value="DUF1385"/>
    <property type="match status" value="1"/>
</dbReference>
<dbReference type="Proteomes" id="UP000002892">
    <property type="component" value="Chromosome"/>
</dbReference>
<dbReference type="eggNOG" id="COG3872">
    <property type="taxonomic scope" value="Bacteria"/>
</dbReference>
<dbReference type="EMBL" id="CP003639">
    <property type="protein sequence ID" value="AFM40147.1"/>
    <property type="molecule type" value="Genomic_DNA"/>
</dbReference>
<gene>
    <name evidence="2" type="ordered locus">Desaci_1110</name>
</gene>
<organism evidence="2 3">
    <name type="scientific">Desulfosporosinus acidiphilus (strain DSM 22704 / JCM 16185 / SJ4)</name>
    <dbReference type="NCBI Taxonomy" id="646529"/>
    <lineage>
        <taxon>Bacteria</taxon>
        <taxon>Bacillati</taxon>
        <taxon>Bacillota</taxon>
        <taxon>Clostridia</taxon>
        <taxon>Eubacteriales</taxon>
        <taxon>Desulfitobacteriaceae</taxon>
        <taxon>Desulfosporosinus</taxon>
    </lineage>
</organism>
<feature type="transmembrane region" description="Helical" evidence="1">
    <location>
        <begin position="92"/>
        <end position="111"/>
    </location>
</feature>
<evidence type="ECO:0000256" key="1">
    <source>
        <dbReference type="SAM" id="Phobius"/>
    </source>
</evidence>
<keyword evidence="1" id="KW-1133">Transmembrane helix</keyword>
<protein>
    <submittedName>
        <fullName evidence="2">Putative metal-dependent enzyme</fullName>
    </submittedName>
</protein>
<dbReference type="PANTHER" id="PTHR42867:SF1">
    <property type="entry name" value="MEMBRANE PROTEIN-RELATED"/>
    <property type="match status" value="1"/>
</dbReference>
<dbReference type="InterPro" id="IPR010787">
    <property type="entry name" value="DUF1385"/>
</dbReference>
<feature type="transmembrane region" description="Helical" evidence="1">
    <location>
        <begin position="62"/>
        <end position="80"/>
    </location>
</feature>
<proteinExistence type="predicted"/>
<sequence length="232" mass="26149">MAVIGGRAHINGVTFATNTHVVRGRLTQGTVSISVRQLPGIRLFKLMDKVPFLRGVSSLARLNLKLFLEIILFLAIPWERIFPVSDFSGFDSIWACLAAYIMVLLILVVLLRRLWQFHGAEHKAFNSYTNGDDLTIMSVRTASRISNRCGTNMAVIAIPLAILLSFITMPLPLIVMVLAISYEVFNRNFQRYHFKPIAYIAEFIQKYIVTAEPTEEQILLATATLSRAIEYS</sequence>
<name>I4D2X3_DESAJ</name>
<dbReference type="OrthoDB" id="9784805at2"/>
<dbReference type="STRING" id="646529.Desaci_1110"/>
<dbReference type="RefSeq" id="WP_014826155.1">
    <property type="nucleotide sequence ID" value="NC_018068.1"/>
</dbReference>
<reference evidence="2 3" key="1">
    <citation type="journal article" date="2012" name="J. Bacteriol.">
        <title>Complete genome sequences of Desulfosporosinus orientis DSM765T, Desulfosporosinus youngiae DSM17734T, Desulfosporosinus meridiei DSM13257T, and Desulfosporosinus acidiphilus DSM22704T.</title>
        <authorList>
            <person name="Pester M."/>
            <person name="Brambilla E."/>
            <person name="Alazard D."/>
            <person name="Rattei T."/>
            <person name="Weinmaier T."/>
            <person name="Han J."/>
            <person name="Lucas S."/>
            <person name="Lapidus A."/>
            <person name="Cheng J.F."/>
            <person name="Goodwin L."/>
            <person name="Pitluck S."/>
            <person name="Peters L."/>
            <person name="Ovchinnikova G."/>
            <person name="Teshima H."/>
            <person name="Detter J.C."/>
            <person name="Han C.S."/>
            <person name="Tapia R."/>
            <person name="Land M.L."/>
            <person name="Hauser L."/>
            <person name="Kyrpides N.C."/>
            <person name="Ivanova N.N."/>
            <person name="Pagani I."/>
            <person name="Huntmann M."/>
            <person name="Wei C.L."/>
            <person name="Davenport K.W."/>
            <person name="Daligault H."/>
            <person name="Chain P.S."/>
            <person name="Chen A."/>
            <person name="Mavromatis K."/>
            <person name="Markowitz V."/>
            <person name="Szeto E."/>
            <person name="Mikhailova N."/>
            <person name="Pati A."/>
            <person name="Wagner M."/>
            <person name="Woyke T."/>
            <person name="Ollivier B."/>
            <person name="Klenk H.P."/>
            <person name="Spring S."/>
            <person name="Loy A."/>
        </authorList>
    </citation>
    <scope>NUCLEOTIDE SEQUENCE [LARGE SCALE GENOMIC DNA]</scope>
    <source>
        <strain evidence="3">DSM 22704 / JCM 16185 / SJ4</strain>
    </source>
</reference>